<comment type="similarity">
    <text evidence="3 6">Belongs to the UTP11 family.</text>
</comment>
<keyword evidence="9" id="KW-1185">Reference proteome</keyword>
<name>A0AAD5YHT6_9APHY</name>
<keyword evidence="5 6" id="KW-0539">Nucleus</keyword>
<feature type="compositionally biased region" description="Acidic residues" evidence="7">
    <location>
        <begin position="253"/>
        <end position="264"/>
    </location>
</feature>
<evidence type="ECO:0000256" key="6">
    <source>
        <dbReference type="PIRNR" id="PIRNR015952"/>
    </source>
</evidence>
<evidence type="ECO:0000313" key="8">
    <source>
        <dbReference type="EMBL" id="KAJ3489579.1"/>
    </source>
</evidence>
<dbReference type="EMBL" id="JANAWD010000042">
    <property type="protein sequence ID" value="KAJ3489579.1"/>
    <property type="molecule type" value="Genomic_DNA"/>
</dbReference>
<comment type="subunit">
    <text evidence="6">Component of the ribosomal small subunit (SSU) processome.</text>
</comment>
<comment type="caution">
    <text evidence="8">The sequence shown here is derived from an EMBL/GenBank/DDBJ whole genome shotgun (WGS) entry which is preliminary data.</text>
</comment>
<dbReference type="InterPro" id="IPR007144">
    <property type="entry name" value="SSU_processome_Utp11"/>
</dbReference>
<comment type="subcellular location">
    <subcellularLocation>
        <location evidence="2 6">Nucleus</location>
        <location evidence="2 6">Nucleolus</location>
    </subcellularLocation>
</comment>
<evidence type="ECO:0000256" key="5">
    <source>
        <dbReference type="ARBA" id="ARBA00023242"/>
    </source>
</evidence>
<gene>
    <name evidence="8" type="ORF">NLI96_g2020</name>
</gene>
<dbReference type="GO" id="GO:0032040">
    <property type="term" value="C:small-subunit processome"/>
    <property type="evidence" value="ECO:0007669"/>
    <property type="project" value="UniProtKB-UniRule"/>
</dbReference>
<evidence type="ECO:0000256" key="1">
    <source>
        <dbReference type="ARBA" id="ARBA00004099"/>
    </source>
</evidence>
<comment type="function">
    <text evidence="1 6">Involved in nucleolar processing of pre-18S ribosomal RNA.</text>
</comment>
<sequence length="289" mass="33853">MSSLRNSLHRKNHKERSQLSHRTRLGFLEKHKDYVLRARDYHSKQERITRLRQKAADRNKDEFYFGMTRERTETQLSALADLVKLGAGEDEEEGLGEEDLEILREAGLLAESTTKPKKRKSIRAAPRHIVFAEDEAEAREFATRSRESMLVKDVPDAIPSEGVEESGWKISKTTKGKRRGSRNESASVKEPGLDEERRMAAVEHRTELLKELSARLHRDKQLRYAERELEMQKLLMGKGASKKLQGSMRVDEEKDDEDEDEDDDDRRPKKVDEKTWKPRVYKWRVERKR</sequence>
<dbReference type="Pfam" id="PF03998">
    <property type="entry name" value="Utp11"/>
    <property type="match status" value="1"/>
</dbReference>
<proteinExistence type="inferred from homology"/>
<feature type="region of interest" description="Disordered" evidence="7">
    <location>
        <begin position="235"/>
        <end position="272"/>
    </location>
</feature>
<feature type="region of interest" description="Disordered" evidence="7">
    <location>
        <begin position="157"/>
        <end position="199"/>
    </location>
</feature>
<evidence type="ECO:0000256" key="3">
    <source>
        <dbReference type="ARBA" id="ARBA00008105"/>
    </source>
</evidence>
<feature type="region of interest" description="Disordered" evidence="7">
    <location>
        <begin position="1"/>
        <end position="23"/>
    </location>
</feature>
<dbReference type="Proteomes" id="UP001212997">
    <property type="component" value="Unassembled WGS sequence"/>
</dbReference>
<protein>
    <recommendedName>
        <fullName evidence="6">U3 small nucleolar RNA-associated protein 11</fullName>
        <shortName evidence="6">U3 snoRNA-associated protein 11</shortName>
    </recommendedName>
</protein>
<evidence type="ECO:0000256" key="4">
    <source>
        <dbReference type="ARBA" id="ARBA00022552"/>
    </source>
</evidence>
<keyword evidence="4 6" id="KW-0698">rRNA processing</keyword>
<evidence type="ECO:0000256" key="2">
    <source>
        <dbReference type="ARBA" id="ARBA00004604"/>
    </source>
</evidence>
<dbReference type="AlphaFoldDB" id="A0AAD5YHT6"/>
<dbReference type="PANTHER" id="PTHR12838:SF0">
    <property type="entry name" value="U3 SMALL NUCLEOLAR RNA-ASSOCIATED PROTEIN 11-RELATED"/>
    <property type="match status" value="1"/>
</dbReference>
<reference evidence="8" key="1">
    <citation type="submission" date="2022-07" db="EMBL/GenBank/DDBJ databases">
        <title>Genome Sequence of Physisporinus lineatus.</title>
        <authorList>
            <person name="Buettner E."/>
        </authorList>
    </citation>
    <scope>NUCLEOTIDE SEQUENCE</scope>
    <source>
        <strain evidence="8">VT162</strain>
    </source>
</reference>
<dbReference type="PANTHER" id="PTHR12838">
    <property type="entry name" value="U3 SMALL NUCLEOLAR RNA-ASSOCIATED PROTEIN 11"/>
    <property type="match status" value="1"/>
</dbReference>
<organism evidence="8 9">
    <name type="scientific">Meripilus lineatus</name>
    <dbReference type="NCBI Taxonomy" id="2056292"/>
    <lineage>
        <taxon>Eukaryota</taxon>
        <taxon>Fungi</taxon>
        <taxon>Dikarya</taxon>
        <taxon>Basidiomycota</taxon>
        <taxon>Agaricomycotina</taxon>
        <taxon>Agaricomycetes</taxon>
        <taxon>Polyporales</taxon>
        <taxon>Meripilaceae</taxon>
        <taxon>Meripilus</taxon>
    </lineage>
</organism>
<evidence type="ECO:0000256" key="7">
    <source>
        <dbReference type="SAM" id="MobiDB-lite"/>
    </source>
</evidence>
<accession>A0AAD5YHT6</accession>
<feature type="compositionally biased region" description="Basic residues" evidence="7">
    <location>
        <begin position="7"/>
        <end position="23"/>
    </location>
</feature>
<evidence type="ECO:0000313" key="9">
    <source>
        <dbReference type="Proteomes" id="UP001212997"/>
    </source>
</evidence>
<dbReference type="GO" id="GO:0006364">
    <property type="term" value="P:rRNA processing"/>
    <property type="evidence" value="ECO:0007669"/>
    <property type="project" value="UniProtKB-UniRule"/>
</dbReference>
<dbReference type="PIRSF" id="PIRSF015952">
    <property type="entry name" value="U3snoRNP11"/>
    <property type="match status" value="1"/>
</dbReference>